<keyword evidence="1" id="KW-0812">Transmembrane</keyword>
<evidence type="ECO:0000256" key="1">
    <source>
        <dbReference type="SAM" id="Phobius"/>
    </source>
</evidence>
<accession>A0A7C9MGJ5</accession>
<dbReference type="Proteomes" id="UP000480350">
    <property type="component" value="Unassembled WGS sequence"/>
</dbReference>
<comment type="caution">
    <text evidence="2">The sequence shown here is derived from an EMBL/GenBank/DDBJ whole genome shotgun (WGS) entry which is preliminary data.</text>
</comment>
<protein>
    <submittedName>
        <fullName evidence="2">Uncharacterized protein</fullName>
    </submittedName>
</protein>
<gene>
    <name evidence="2" type="ORF">GQ651_11115</name>
</gene>
<evidence type="ECO:0000313" key="3">
    <source>
        <dbReference type="Proteomes" id="UP000480350"/>
    </source>
</evidence>
<sequence>MSKIHRIAGLRISRVEPVIFSAADEEMWEPKDALPELEPPEDRLRRSKTHIFASDTISLTHSSAMEDVFAPKEREEHKDFTARATVYVMNMIVMVMALPVGLALLAFNILGGENLRTTAHVIALTGMATALAQTPGGMQLLSMF</sequence>
<feature type="transmembrane region" description="Helical" evidence="1">
    <location>
        <begin position="84"/>
        <end position="107"/>
    </location>
</feature>
<proteinExistence type="predicted"/>
<name>A0A7C9MGJ5_9RHOB</name>
<reference evidence="2 3" key="1">
    <citation type="submission" date="2019-12" db="EMBL/GenBank/DDBJ databases">
        <authorList>
            <person name="Lee S.D."/>
        </authorList>
    </citation>
    <scope>NUCLEOTIDE SEQUENCE [LARGE SCALE GENOMIC DNA]</scope>
    <source>
        <strain evidence="2 3">GH1-50</strain>
    </source>
</reference>
<keyword evidence="1" id="KW-0472">Membrane</keyword>
<keyword evidence="1" id="KW-1133">Transmembrane helix</keyword>
<feature type="transmembrane region" description="Helical" evidence="1">
    <location>
        <begin position="119"/>
        <end position="141"/>
    </location>
</feature>
<evidence type="ECO:0000313" key="2">
    <source>
        <dbReference type="EMBL" id="MXQ08396.1"/>
    </source>
</evidence>
<reference evidence="2 3" key="2">
    <citation type="submission" date="2020-03" db="EMBL/GenBank/DDBJ databases">
        <title>Kangsaoukella pontilimi gen. nov., sp. nov., a new member of the family Rhodobacteraceae isolated from a tidal mudflat.</title>
        <authorList>
            <person name="Kim I.S."/>
        </authorList>
    </citation>
    <scope>NUCLEOTIDE SEQUENCE [LARGE SCALE GENOMIC DNA]</scope>
    <source>
        <strain evidence="2 3">GH1-50</strain>
    </source>
</reference>
<dbReference type="AlphaFoldDB" id="A0A7C9MGJ5"/>
<organism evidence="2 3">
    <name type="scientific">Kangsaoukella pontilimi</name>
    <dbReference type="NCBI Taxonomy" id="2691042"/>
    <lineage>
        <taxon>Bacteria</taxon>
        <taxon>Pseudomonadati</taxon>
        <taxon>Pseudomonadota</taxon>
        <taxon>Alphaproteobacteria</taxon>
        <taxon>Rhodobacterales</taxon>
        <taxon>Paracoccaceae</taxon>
        <taxon>Kangsaoukella</taxon>
    </lineage>
</organism>
<dbReference type="RefSeq" id="WP_160764322.1">
    <property type="nucleotide sequence ID" value="NZ_WUPT01000002.1"/>
</dbReference>
<keyword evidence="3" id="KW-1185">Reference proteome</keyword>
<dbReference type="EMBL" id="WUPT01000002">
    <property type="protein sequence ID" value="MXQ08396.1"/>
    <property type="molecule type" value="Genomic_DNA"/>
</dbReference>